<proteinExistence type="predicted"/>
<name>A0A8S2ZNG3_9BILA</name>
<evidence type="ECO:0000313" key="1">
    <source>
        <dbReference type="EMBL" id="CAF4623562.1"/>
    </source>
</evidence>
<dbReference type="AlphaFoldDB" id="A0A8S2ZNG3"/>
<comment type="caution">
    <text evidence="1">The sequence shown here is derived from an EMBL/GenBank/DDBJ whole genome shotgun (WGS) entry which is preliminary data.</text>
</comment>
<gene>
    <name evidence="1" type="ORF">BYL167_LOCUS41066</name>
</gene>
<evidence type="ECO:0000313" key="2">
    <source>
        <dbReference type="Proteomes" id="UP000681967"/>
    </source>
</evidence>
<accession>A0A8S2ZNG3</accession>
<dbReference type="Proteomes" id="UP000681967">
    <property type="component" value="Unassembled WGS sequence"/>
</dbReference>
<reference evidence="1" key="1">
    <citation type="submission" date="2021-02" db="EMBL/GenBank/DDBJ databases">
        <authorList>
            <person name="Nowell W R."/>
        </authorList>
    </citation>
    <scope>NUCLEOTIDE SEQUENCE</scope>
</reference>
<organism evidence="1 2">
    <name type="scientific">Rotaria magnacalcarata</name>
    <dbReference type="NCBI Taxonomy" id="392030"/>
    <lineage>
        <taxon>Eukaryota</taxon>
        <taxon>Metazoa</taxon>
        <taxon>Spiralia</taxon>
        <taxon>Gnathifera</taxon>
        <taxon>Rotifera</taxon>
        <taxon>Eurotatoria</taxon>
        <taxon>Bdelloidea</taxon>
        <taxon>Philodinida</taxon>
        <taxon>Philodinidae</taxon>
        <taxon>Rotaria</taxon>
    </lineage>
</organism>
<sequence length="28" mass="3256">MKFYYVLFSYLDIAEGKRVLSKGQSSPK</sequence>
<feature type="non-terminal residue" evidence="1">
    <location>
        <position position="28"/>
    </location>
</feature>
<dbReference type="EMBL" id="CAJOBH010103168">
    <property type="protein sequence ID" value="CAF4623562.1"/>
    <property type="molecule type" value="Genomic_DNA"/>
</dbReference>
<protein>
    <submittedName>
        <fullName evidence="1">Uncharacterized protein</fullName>
    </submittedName>
</protein>